<keyword evidence="7 16" id="KW-0812">Transmembrane</keyword>
<keyword evidence="13 16" id="KW-0472">Membrane</keyword>
<evidence type="ECO:0000256" key="10">
    <source>
        <dbReference type="ARBA" id="ARBA00022989"/>
    </source>
</evidence>
<proteinExistence type="inferred from homology"/>
<dbReference type="AlphaFoldDB" id="A0A343KJ54"/>
<evidence type="ECO:0000256" key="12">
    <source>
        <dbReference type="ARBA" id="ARBA00023128"/>
    </source>
</evidence>
<evidence type="ECO:0000256" key="3">
    <source>
        <dbReference type="ARBA" id="ARBA00012944"/>
    </source>
</evidence>
<feature type="transmembrane region" description="Helical" evidence="16">
    <location>
        <begin position="127"/>
        <end position="148"/>
    </location>
</feature>
<keyword evidence="11" id="KW-0520">NAD</keyword>
<evidence type="ECO:0000256" key="1">
    <source>
        <dbReference type="ARBA" id="ARBA00004225"/>
    </source>
</evidence>
<comment type="subcellular location">
    <subcellularLocation>
        <location evidence="1">Mitochondrion membrane</location>
        <topology evidence="1">Multi-pass membrane protein</topology>
    </subcellularLocation>
</comment>
<organism evidence="17">
    <name type="scientific">Yanocephalus yanonis</name>
    <dbReference type="NCBI Taxonomy" id="317752"/>
    <lineage>
        <taxon>Eukaryota</taxon>
        <taxon>Metazoa</taxon>
        <taxon>Ecdysozoa</taxon>
        <taxon>Arthropoda</taxon>
        <taxon>Hexapoda</taxon>
        <taxon>Insecta</taxon>
        <taxon>Pterygota</taxon>
        <taxon>Neoptera</taxon>
        <taxon>Paraneoptera</taxon>
        <taxon>Hemiptera</taxon>
        <taxon>Auchenorrhyncha</taxon>
        <taxon>Membracoidea</taxon>
        <taxon>Cicadellidae</taxon>
        <taxon>Deltocephalinae</taxon>
        <taxon>Paralimnini</taxon>
        <taxon>Yanocephalus</taxon>
    </lineage>
</organism>
<accession>A0A343KJ54</accession>
<geneLocation type="mitochondrion" evidence="17"/>
<keyword evidence="6" id="KW-0679">Respiratory chain</keyword>
<evidence type="ECO:0000256" key="11">
    <source>
        <dbReference type="ARBA" id="ARBA00023027"/>
    </source>
</evidence>
<evidence type="ECO:0000256" key="9">
    <source>
        <dbReference type="ARBA" id="ARBA00022982"/>
    </source>
</evidence>
<dbReference type="PANTHER" id="PTHR11435">
    <property type="entry name" value="NADH UBIQUINONE OXIDOREDUCTASE SUBUNIT ND6"/>
    <property type="match status" value="1"/>
</dbReference>
<evidence type="ECO:0000256" key="8">
    <source>
        <dbReference type="ARBA" id="ARBA00022967"/>
    </source>
</evidence>
<evidence type="ECO:0000256" key="7">
    <source>
        <dbReference type="ARBA" id="ARBA00022692"/>
    </source>
</evidence>
<keyword evidence="9" id="KW-0249">Electron transport</keyword>
<evidence type="ECO:0000256" key="14">
    <source>
        <dbReference type="ARBA" id="ARBA00031019"/>
    </source>
</evidence>
<dbReference type="EMBL" id="KY039113">
    <property type="protein sequence ID" value="ATG83159.1"/>
    <property type="molecule type" value="Genomic_DNA"/>
</dbReference>
<sequence length="158" mass="18123">MKTILLKILMLISTLISIVKTPLSMGILLLLQTTIATMLISYTSKSSWMSMIMFLMFVGGLLIIFMYMSSIASNEKFSPNFKLMILMLMVLIPSEDLLWDTQMNDQLTNFTNNEMIALTKIFNKKTFGLTIMMFMYMFTTMITITNIIKIHSGPLRSK</sequence>
<evidence type="ECO:0000256" key="5">
    <source>
        <dbReference type="ARBA" id="ARBA00022448"/>
    </source>
</evidence>
<comment type="catalytic activity">
    <reaction evidence="15">
        <text>a ubiquinone + NADH + 5 H(+)(in) = a ubiquinol + NAD(+) + 4 H(+)(out)</text>
        <dbReference type="Rhea" id="RHEA:29091"/>
        <dbReference type="Rhea" id="RHEA-COMP:9565"/>
        <dbReference type="Rhea" id="RHEA-COMP:9566"/>
        <dbReference type="ChEBI" id="CHEBI:15378"/>
        <dbReference type="ChEBI" id="CHEBI:16389"/>
        <dbReference type="ChEBI" id="CHEBI:17976"/>
        <dbReference type="ChEBI" id="CHEBI:57540"/>
        <dbReference type="ChEBI" id="CHEBI:57945"/>
        <dbReference type="EC" id="7.1.1.2"/>
    </reaction>
</comment>
<evidence type="ECO:0000256" key="2">
    <source>
        <dbReference type="ARBA" id="ARBA00005698"/>
    </source>
</evidence>
<keyword evidence="10 16" id="KW-1133">Transmembrane helix</keyword>
<evidence type="ECO:0000256" key="4">
    <source>
        <dbReference type="ARBA" id="ARBA00021095"/>
    </source>
</evidence>
<feature type="transmembrane region" description="Helical" evidence="16">
    <location>
        <begin position="48"/>
        <end position="68"/>
    </location>
</feature>
<keyword evidence="8" id="KW-1278">Translocase</keyword>
<reference evidence="17" key="1">
    <citation type="journal article" date="2017" name="Sci. Rep.">
        <title>Deep-level phylogeny of Cicadomorpha inferred from mitochondrial genomes sequenced by NGS.</title>
        <authorList>
            <person name="Song N."/>
            <person name="Cai W."/>
            <person name="Li H."/>
        </authorList>
    </citation>
    <scope>NUCLEOTIDE SEQUENCE</scope>
</reference>
<evidence type="ECO:0000256" key="16">
    <source>
        <dbReference type="SAM" id="Phobius"/>
    </source>
</evidence>
<dbReference type="PANTHER" id="PTHR11435:SF1">
    <property type="entry name" value="NADH-UBIQUINONE OXIDOREDUCTASE CHAIN 6"/>
    <property type="match status" value="1"/>
</dbReference>
<comment type="similarity">
    <text evidence="2">Belongs to the complex I subunit 6 family.</text>
</comment>
<keyword evidence="12 17" id="KW-0496">Mitochondrion</keyword>
<gene>
    <name evidence="17" type="primary">nad6</name>
</gene>
<keyword evidence="5" id="KW-0813">Transport</keyword>
<protein>
    <recommendedName>
        <fullName evidence="4">NADH-ubiquinone oxidoreductase chain 6</fullName>
        <ecNumber evidence="3">7.1.1.2</ecNumber>
    </recommendedName>
    <alternativeName>
        <fullName evidence="14">NADH dehydrogenase subunit 6</fullName>
    </alternativeName>
</protein>
<name>A0A343KJ54_9HEMI</name>
<evidence type="ECO:0000256" key="6">
    <source>
        <dbReference type="ARBA" id="ARBA00022660"/>
    </source>
</evidence>
<evidence type="ECO:0000256" key="15">
    <source>
        <dbReference type="ARBA" id="ARBA00049551"/>
    </source>
</evidence>
<evidence type="ECO:0000256" key="13">
    <source>
        <dbReference type="ARBA" id="ARBA00023136"/>
    </source>
</evidence>
<evidence type="ECO:0000313" key="17">
    <source>
        <dbReference type="EMBL" id="ATG83159.1"/>
    </source>
</evidence>
<dbReference type="GO" id="GO:0008137">
    <property type="term" value="F:NADH dehydrogenase (ubiquinone) activity"/>
    <property type="evidence" value="ECO:0007669"/>
    <property type="project" value="UniProtKB-EC"/>
</dbReference>
<dbReference type="EC" id="7.1.1.2" evidence="3"/>
<dbReference type="GO" id="GO:0031966">
    <property type="term" value="C:mitochondrial membrane"/>
    <property type="evidence" value="ECO:0007669"/>
    <property type="project" value="UniProtKB-SubCell"/>
</dbReference>
<dbReference type="InterPro" id="IPR050269">
    <property type="entry name" value="ComplexI_Subunit6"/>
</dbReference>